<dbReference type="Pfam" id="PF10633">
    <property type="entry name" value="NPCBM_assoc"/>
    <property type="match status" value="1"/>
</dbReference>
<keyword evidence="6" id="KW-0326">Glycosidase</keyword>
<keyword evidence="10" id="KW-1185">Reference proteome</keyword>
<dbReference type="SUPFAM" id="SSF51445">
    <property type="entry name" value="(Trans)glycosidases"/>
    <property type="match status" value="1"/>
</dbReference>
<dbReference type="InterPro" id="IPR029018">
    <property type="entry name" value="Hex-like_dom2"/>
</dbReference>
<dbReference type="SUPFAM" id="SSF50370">
    <property type="entry name" value="Ricin B-like lectins"/>
    <property type="match status" value="1"/>
</dbReference>
<feature type="compositionally biased region" description="Polar residues" evidence="7">
    <location>
        <begin position="766"/>
        <end position="778"/>
    </location>
</feature>
<dbReference type="SUPFAM" id="SSF49785">
    <property type="entry name" value="Galactose-binding domain-like"/>
    <property type="match status" value="1"/>
</dbReference>
<reference evidence="10" key="1">
    <citation type="journal article" date="2019" name="Int. J. Syst. Evol. Microbiol.">
        <title>The Global Catalogue of Microorganisms (GCM) 10K type strain sequencing project: providing services to taxonomists for standard genome sequencing and annotation.</title>
        <authorList>
            <consortium name="The Broad Institute Genomics Platform"/>
            <consortium name="The Broad Institute Genome Sequencing Center for Infectious Disease"/>
            <person name="Wu L."/>
            <person name="Ma J."/>
        </authorList>
    </citation>
    <scope>NUCLEOTIDE SEQUENCE [LARGE SCALE GENOMIC DNA]</scope>
    <source>
        <strain evidence="10">JCM 4855</strain>
    </source>
</reference>
<dbReference type="Proteomes" id="UP001596409">
    <property type="component" value="Unassembled WGS sequence"/>
</dbReference>
<feature type="region of interest" description="Disordered" evidence="7">
    <location>
        <begin position="745"/>
        <end position="779"/>
    </location>
</feature>
<dbReference type="Pfam" id="PF00728">
    <property type="entry name" value="Glyco_hydro_20"/>
    <property type="match status" value="1"/>
</dbReference>
<keyword evidence="4" id="KW-0106">Calcium</keyword>
<evidence type="ECO:0000256" key="7">
    <source>
        <dbReference type="SAM" id="MobiDB-lite"/>
    </source>
</evidence>
<dbReference type="InterPro" id="IPR017853">
    <property type="entry name" value="GH"/>
</dbReference>
<evidence type="ECO:0000256" key="4">
    <source>
        <dbReference type="ARBA" id="ARBA00022837"/>
    </source>
</evidence>
<sequence length="885" mass="95047">MLAALSTGLGPVTGSAAPGTPTAETAPGSPTTLPALSDWEPAAGSFTPARTSRVLVRDNELVDDAATFATDLSDILGRTLPVKSTTMTPRAGDIVLDLESDRADLGSEGYALSVDTAIQVTGRTEDGAFLGTRTVLQLLRAGTPVPAGEAVDVPAYAERGVGVCACYIHVSMPWLERLIKDAAYLKLNQLWLELKVKSTAHPEANEWGYYTPAQIDRLQRLADKYHITLVPEVNSPGHIDTWIRNRPDLQLTDVDGDKQPSRLDITKPEAFAFLTSIIDEYFKVFDTPYWHMGADEYMLGSDYSRYPQMLAYAQEKFGPEAVAEDAFTDFVNRINAYVKAKGKTLRIWNDGITTAGTVPLDREIVVEHWADDEVKPSQLLAEGRSVMNSAYALYNVRGGFKTNAGSLYGEGWTPLNFDGENVADGTGITGAKITLWPDNGSGNTENEIEDEVRMPLRFIAQATWGDSTPDPTYDDFAARADAVGRAPGFDNVDRTPIRPGRYVVSAANHYLTGAGAAAGARVVLGSEGTEFRISTTPDGYYVLKDPATDRCLEARQGRRFLNTPLEPLAAITLEDCSRSNALQRWQIATSNAGLTLTNAVTRMIAVLDGSGLVQQIPDGHRPQVFELTGVVEVGATVTRRTVGVGETTPITVTVTNGTAAPVTGVSVSLTGTAGWTVTPAEQQRDSLAPGEAWTTTATATWTGGQAHDTQGFTATTNYIDGGVAQTRTSPIEWNHQPVIPGNLAEGQAASQSSTAWGGSPERGIDGNTSGSWGSASITHTEENVSRPWWQVDLGRREWIGSVKLFNRTDCCSERLTDPLILLSDTPLPDSLDEALATPGVVSVRYEGTIGSSALVDIAGHKRYVRVQLPTTGTLSLAEVVVRAPQ</sequence>
<keyword evidence="2" id="KW-0479">Metal-binding</keyword>
<dbReference type="CDD" id="cd06564">
    <property type="entry name" value="GH20_DspB_LnbB-like"/>
    <property type="match status" value="1"/>
</dbReference>
<dbReference type="RefSeq" id="WP_189876515.1">
    <property type="nucleotide sequence ID" value="NZ_BMWA01000020.1"/>
</dbReference>
<evidence type="ECO:0000256" key="5">
    <source>
        <dbReference type="ARBA" id="ARBA00023157"/>
    </source>
</evidence>
<keyword evidence="5" id="KW-1015">Disulfide bond</keyword>
<dbReference type="InterPro" id="IPR015882">
    <property type="entry name" value="HEX_bac_N"/>
</dbReference>
<dbReference type="SMART" id="SM00607">
    <property type="entry name" value="FTP"/>
    <property type="match status" value="1"/>
</dbReference>
<dbReference type="Gene3D" id="2.80.10.50">
    <property type="match status" value="1"/>
</dbReference>
<comment type="caution">
    <text evidence="9">The sequence shown here is derived from an EMBL/GenBank/DDBJ whole genome shotgun (WGS) entry which is preliminary data.</text>
</comment>
<dbReference type="Pfam" id="PF22633">
    <property type="entry name" value="F5_F8_type_C_2"/>
    <property type="match status" value="1"/>
</dbReference>
<proteinExistence type="inferred from homology"/>
<feature type="region of interest" description="Disordered" evidence="7">
    <location>
        <begin position="1"/>
        <end position="44"/>
    </location>
</feature>
<dbReference type="Gene3D" id="3.30.379.10">
    <property type="entry name" value="Chitobiase/beta-hexosaminidase domain 2-like"/>
    <property type="match status" value="1"/>
</dbReference>
<dbReference type="InterPro" id="IPR025705">
    <property type="entry name" value="Beta_hexosaminidase_sua/sub"/>
</dbReference>
<evidence type="ECO:0000259" key="8">
    <source>
        <dbReference type="SMART" id="SM00607"/>
    </source>
</evidence>
<dbReference type="PRINTS" id="PR00738">
    <property type="entry name" value="GLHYDRLASE20"/>
</dbReference>
<dbReference type="InterPro" id="IPR015883">
    <property type="entry name" value="Glyco_hydro_20_cat"/>
</dbReference>
<feature type="compositionally biased region" description="Low complexity" evidence="7">
    <location>
        <begin position="10"/>
        <end position="32"/>
    </location>
</feature>
<dbReference type="PANTHER" id="PTHR43678">
    <property type="entry name" value="PUTATIVE (AFU_ORTHOLOGUE AFUA_2G00640)-RELATED"/>
    <property type="match status" value="1"/>
</dbReference>
<gene>
    <name evidence="9" type="ORF">ACFQMH_22270</name>
</gene>
<evidence type="ECO:0000256" key="3">
    <source>
        <dbReference type="ARBA" id="ARBA00022801"/>
    </source>
</evidence>
<feature type="domain" description="Fucolectin tachylectin-4 pentraxin-1" evidence="8">
    <location>
        <begin position="740"/>
        <end position="884"/>
    </location>
</feature>
<dbReference type="InterPro" id="IPR052764">
    <property type="entry name" value="GH20_Enzymes"/>
</dbReference>
<keyword evidence="3" id="KW-0378">Hydrolase</keyword>
<dbReference type="Pfam" id="PF02838">
    <property type="entry name" value="Glyco_hydro_20b"/>
    <property type="match status" value="1"/>
</dbReference>
<dbReference type="SUPFAM" id="SSF55545">
    <property type="entry name" value="beta-N-acetylhexosaminidase-like domain"/>
    <property type="match status" value="1"/>
</dbReference>
<dbReference type="PANTHER" id="PTHR43678:SF1">
    <property type="entry name" value="BETA-N-ACETYLHEXOSAMINIDASE"/>
    <property type="match status" value="1"/>
</dbReference>
<evidence type="ECO:0000256" key="2">
    <source>
        <dbReference type="ARBA" id="ARBA00022723"/>
    </source>
</evidence>
<organism evidence="9 10">
    <name type="scientific">Streptomyces viridiviolaceus</name>
    <dbReference type="NCBI Taxonomy" id="68282"/>
    <lineage>
        <taxon>Bacteria</taxon>
        <taxon>Bacillati</taxon>
        <taxon>Actinomycetota</taxon>
        <taxon>Actinomycetes</taxon>
        <taxon>Kitasatosporales</taxon>
        <taxon>Streptomycetaceae</taxon>
        <taxon>Streptomyces</taxon>
    </lineage>
</organism>
<name>A0ABW2E2P6_9ACTN</name>
<dbReference type="Gene3D" id="3.20.20.80">
    <property type="entry name" value="Glycosidases"/>
    <property type="match status" value="1"/>
</dbReference>
<comment type="similarity">
    <text evidence="1">Belongs to the glycosyl hydrolase 20 family.</text>
</comment>
<accession>A0ABW2E2P6</accession>
<evidence type="ECO:0000256" key="1">
    <source>
        <dbReference type="ARBA" id="ARBA00006285"/>
    </source>
</evidence>
<protein>
    <submittedName>
        <fullName evidence="9">Family 20 glycosylhydrolase</fullName>
    </submittedName>
</protein>
<dbReference type="CDD" id="cd23386">
    <property type="entry name" value="beta-trefoil_Ricin_LNBase"/>
    <property type="match status" value="1"/>
</dbReference>
<dbReference type="InterPro" id="IPR018905">
    <property type="entry name" value="A-galactase_NEW3"/>
</dbReference>
<evidence type="ECO:0000313" key="10">
    <source>
        <dbReference type="Proteomes" id="UP001596409"/>
    </source>
</evidence>
<evidence type="ECO:0000313" key="9">
    <source>
        <dbReference type="EMBL" id="MFC7014396.1"/>
    </source>
</evidence>
<evidence type="ECO:0000256" key="6">
    <source>
        <dbReference type="ARBA" id="ARBA00023295"/>
    </source>
</evidence>
<dbReference type="InterPro" id="IPR006585">
    <property type="entry name" value="FTP1"/>
</dbReference>
<dbReference type="Gene3D" id="2.60.120.260">
    <property type="entry name" value="Galactose-binding domain-like"/>
    <property type="match status" value="1"/>
</dbReference>
<dbReference type="InterPro" id="IPR035992">
    <property type="entry name" value="Ricin_B-like_lectins"/>
</dbReference>
<dbReference type="EMBL" id="JBHSYM010000048">
    <property type="protein sequence ID" value="MFC7014396.1"/>
    <property type="molecule type" value="Genomic_DNA"/>
</dbReference>
<dbReference type="InterPro" id="IPR008979">
    <property type="entry name" value="Galactose-bd-like_sf"/>
</dbReference>